<dbReference type="PANTHER" id="PTHR39200">
    <property type="entry name" value="HYPOTHETICAL EXPORTED PROTEIN"/>
    <property type="match status" value="1"/>
</dbReference>
<reference evidence="3" key="2">
    <citation type="submission" date="2010-04" db="EMBL/GenBank/DDBJ databases">
        <authorList>
            <person name="Buell R."/>
            <person name="Hamilton J."/>
            <person name="Hostetler J."/>
        </authorList>
    </citation>
    <scope>NUCLEOTIDE SEQUENCE [LARGE SCALE GENOMIC DNA]</scope>
    <source>
        <strain evidence="3">DAOM:BR144</strain>
    </source>
</reference>
<evidence type="ECO:0000313" key="2">
    <source>
        <dbReference type="EnsemblProtists" id="PYU1_T013876"/>
    </source>
</evidence>
<organism evidence="2 3">
    <name type="scientific">Globisporangium ultimum (strain ATCC 200006 / CBS 805.95 / DAOM BR144)</name>
    <name type="common">Pythium ultimum</name>
    <dbReference type="NCBI Taxonomy" id="431595"/>
    <lineage>
        <taxon>Eukaryota</taxon>
        <taxon>Sar</taxon>
        <taxon>Stramenopiles</taxon>
        <taxon>Oomycota</taxon>
        <taxon>Peronosporomycetes</taxon>
        <taxon>Pythiales</taxon>
        <taxon>Pythiaceae</taxon>
        <taxon>Globisporangium</taxon>
    </lineage>
</organism>
<dbReference type="InParanoid" id="K3X9H7"/>
<accession>K3X9H7</accession>
<reference evidence="2" key="3">
    <citation type="submission" date="2015-02" db="UniProtKB">
        <authorList>
            <consortium name="EnsemblProtists"/>
        </authorList>
    </citation>
    <scope>IDENTIFICATION</scope>
    <source>
        <strain evidence="2">DAOM BR144</strain>
    </source>
</reference>
<dbReference type="EnsemblProtists" id="PYU1_T013876">
    <property type="protein sequence ID" value="PYU1_T013876"/>
    <property type="gene ID" value="PYU1_G013847"/>
</dbReference>
<feature type="chain" id="PRO_5003868534" evidence="1">
    <location>
        <begin position="24"/>
        <end position="150"/>
    </location>
</feature>
<dbReference type="HOGENOM" id="CLU_1744172_0_0_1"/>
<evidence type="ECO:0000256" key="1">
    <source>
        <dbReference type="SAM" id="SignalP"/>
    </source>
</evidence>
<dbReference type="AlphaFoldDB" id="K3X9H7"/>
<sequence>MKTFLPSIACLGLALTWASSTDALAIDTGKLSTLTDIVDPTQTLERAWTISSATGLRSLFVQMPGPVVVDYDASLTDSSDVVAKVIVTGDSEALVNLVDVVSWDEHEKDGLKIHLNNPAESLQGHLLMKLFVKDPQALQYIKALPCPDWQ</sequence>
<keyword evidence="1" id="KW-0732">Signal</keyword>
<dbReference type="VEuPathDB" id="FungiDB:PYU1_G013847"/>
<reference evidence="3" key="1">
    <citation type="journal article" date="2010" name="Genome Biol.">
        <title>Genome sequence of the necrotrophic plant pathogen Pythium ultimum reveals original pathogenicity mechanisms and effector repertoire.</title>
        <authorList>
            <person name="Levesque C.A."/>
            <person name="Brouwer H."/>
            <person name="Cano L."/>
            <person name="Hamilton J.P."/>
            <person name="Holt C."/>
            <person name="Huitema E."/>
            <person name="Raffaele S."/>
            <person name="Robideau G.P."/>
            <person name="Thines M."/>
            <person name="Win J."/>
            <person name="Zerillo M.M."/>
            <person name="Beakes G.W."/>
            <person name="Boore J.L."/>
            <person name="Busam D."/>
            <person name="Dumas B."/>
            <person name="Ferriera S."/>
            <person name="Fuerstenberg S.I."/>
            <person name="Gachon C.M."/>
            <person name="Gaulin E."/>
            <person name="Govers F."/>
            <person name="Grenville-Briggs L."/>
            <person name="Horner N."/>
            <person name="Hostetler J."/>
            <person name="Jiang R.H."/>
            <person name="Johnson J."/>
            <person name="Krajaejun T."/>
            <person name="Lin H."/>
            <person name="Meijer H.J."/>
            <person name="Moore B."/>
            <person name="Morris P."/>
            <person name="Phuntmart V."/>
            <person name="Puiu D."/>
            <person name="Shetty J."/>
            <person name="Stajich J.E."/>
            <person name="Tripathy S."/>
            <person name="Wawra S."/>
            <person name="van West P."/>
            <person name="Whitty B.R."/>
            <person name="Coutinho P.M."/>
            <person name="Henrissat B."/>
            <person name="Martin F."/>
            <person name="Thomas P.D."/>
            <person name="Tyler B.M."/>
            <person name="De Vries R.P."/>
            <person name="Kamoun S."/>
            <person name="Yandell M."/>
            <person name="Tisserat N."/>
            <person name="Buell C.R."/>
        </authorList>
    </citation>
    <scope>NUCLEOTIDE SEQUENCE</scope>
    <source>
        <strain evidence="3">DAOM:BR144</strain>
    </source>
</reference>
<proteinExistence type="predicted"/>
<dbReference type="Proteomes" id="UP000019132">
    <property type="component" value="Unassembled WGS sequence"/>
</dbReference>
<keyword evidence="3" id="KW-1185">Reference proteome</keyword>
<feature type="signal peptide" evidence="1">
    <location>
        <begin position="1"/>
        <end position="23"/>
    </location>
</feature>
<dbReference type="EMBL" id="GL376595">
    <property type="status" value="NOT_ANNOTATED_CDS"/>
    <property type="molecule type" value="Genomic_DNA"/>
</dbReference>
<protein>
    <submittedName>
        <fullName evidence="2">Uncharacterized protein</fullName>
    </submittedName>
</protein>
<evidence type="ECO:0000313" key="3">
    <source>
        <dbReference type="Proteomes" id="UP000019132"/>
    </source>
</evidence>
<name>K3X9H7_GLOUD</name>
<dbReference type="PANTHER" id="PTHR39200:SF1">
    <property type="entry name" value="AUTO-TRANSPORTER ADHESIN HEAD GIN DOMAIN-CONTAINING PROTEIN-RELATED"/>
    <property type="match status" value="1"/>
</dbReference>